<dbReference type="GO" id="GO:0003677">
    <property type="term" value="F:DNA binding"/>
    <property type="evidence" value="ECO:0007669"/>
    <property type="project" value="InterPro"/>
</dbReference>
<dbReference type="InterPro" id="IPR002298">
    <property type="entry name" value="DNA_polymerase_A"/>
</dbReference>
<sequence length="614" mass="64845">MHVIVARDSAGRFSLRIPDGELTAEDGPVLDDEVRSVGALSRDCALAGDGALAGNAALAGDGAVSGSGVLVGSGLLRRDGTGAVVATALSAEAVAAVAARLEPRRPRWVLPSVERDYPALVGCGVRLRRCHDLALVEGLLLAFAGAHDRSRSLAAAYARVRGLAPPVETEHVAAPDEQPALFDPQSSGLPPGLDPADAAEVVLADQRVRLDRLDPSGRLRLLVAAESASALAAVEMSADGLPWRSDRHEALLTELLGPRVPAGSRPPALAALAQRIDEAFGRPVNPDHPESIVRAFGRAGLAVPSARAHVLRRIDHPAVAPLLEYKELARLHAAHGWAWLDQWVRGDRFRPVYVVGGVVSGRWASRGGAALQIPRVLRGCVTADEGWKLVVADAAQLEPRILAALSGDRRLAEVSRSEDLYTSLAAELHPGAAAEHRPNAKIAMLSAMYGGTAGEAAATLALLRRRFPAAVSYVENAAAEGERGGTVRSRLGRTSPPPSEAWRELTGGDGAEDTARRASRDWGRFTRNFAVQASAADWTAVLLATLRRRLPEPAGLVFFVHDEVLVHTPAELADTVVTCLSEAVDETTRLVFGPACPVRFPMPAAVVDSYADAK</sequence>
<dbReference type="SMART" id="SM00482">
    <property type="entry name" value="POLAc"/>
    <property type="match status" value="1"/>
</dbReference>
<comment type="catalytic activity">
    <reaction evidence="3">
        <text>DNA(n) + a 2'-deoxyribonucleoside 5'-triphosphate = DNA(n+1) + diphosphate</text>
        <dbReference type="Rhea" id="RHEA:22508"/>
        <dbReference type="Rhea" id="RHEA-COMP:17339"/>
        <dbReference type="Rhea" id="RHEA-COMP:17340"/>
        <dbReference type="ChEBI" id="CHEBI:33019"/>
        <dbReference type="ChEBI" id="CHEBI:61560"/>
        <dbReference type="ChEBI" id="CHEBI:173112"/>
        <dbReference type="EC" id="2.7.7.7"/>
    </reaction>
</comment>
<evidence type="ECO:0000256" key="4">
    <source>
        <dbReference type="SAM" id="MobiDB-lite"/>
    </source>
</evidence>
<reference evidence="6 7" key="1">
    <citation type="submission" date="2020-08" db="EMBL/GenBank/DDBJ databases">
        <title>Sequencing the genomes of 1000 actinobacteria strains.</title>
        <authorList>
            <person name="Klenk H.-P."/>
        </authorList>
    </citation>
    <scope>NUCLEOTIDE SEQUENCE [LARGE SCALE GENOMIC DNA]</scope>
    <source>
        <strain evidence="6 7">DSM 45267</strain>
    </source>
</reference>
<dbReference type="PANTHER" id="PTHR10133:SF27">
    <property type="entry name" value="DNA POLYMERASE NU"/>
    <property type="match status" value="1"/>
</dbReference>
<evidence type="ECO:0000256" key="1">
    <source>
        <dbReference type="ARBA" id="ARBA00012417"/>
    </source>
</evidence>
<evidence type="ECO:0000313" key="6">
    <source>
        <dbReference type="EMBL" id="MBB3665452.1"/>
    </source>
</evidence>
<accession>A0A839XNN4</accession>
<dbReference type="InterPro" id="IPR043502">
    <property type="entry name" value="DNA/RNA_pol_sf"/>
</dbReference>
<dbReference type="SUPFAM" id="SSF56672">
    <property type="entry name" value="DNA/RNA polymerases"/>
    <property type="match status" value="1"/>
</dbReference>
<dbReference type="GO" id="GO:0003887">
    <property type="term" value="F:DNA-directed DNA polymerase activity"/>
    <property type="evidence" value="ECO:0007669"/>
    <property type="project" value="UniProtKB-EC"/>
</dbReference>
<feature type="region of interest" description="Disordered" evidence="4">
    <location>
        <begin position="484"/>
        <end position="514"/>
    </location>
</feature>
<dbReference type="NCBIfam" id="NF011538">
    <property type="entry name" value="PRK14975.1-1"/>
    <property type="match status" value="1"/>
</dbReference>
<dbReference type="Pfam" id="PF00476">
    <property type="entry name" value="DNA_pol_A"/>
    <property type="match status" value="1"/>
</dbReference>
<dbReference type="Gene3D" id="1.10.150.20">
    <property type="entry name" value="5' to 3' exonuclease, C-terminal subdomain"/>
    <property type="match status" value="1"/>
</dbReference>
<evidence type="ECO:0000256" key="3">
    <source>
        <dbReference type="ARBA" id="ARBA00049244"/>
    </source>
</evidence>
<evidence type="ECO:0000313" key="7">
    <source>
        <dbReference type="Proteomes" id="UP000564573"/>
    </source>
</evidence>
<dbReference type="AlphaFoldDB" id="A0A839XNN4"/>
<dbReference type="Gene3D" id="3.30.70.370">
    <property type="match status" value="1"/>
</dbReference>
<feature type="domain" description="DNA-directed DNA polymerase family A palm" evidence="5">
    <location>
        <begin position="374"/>
        <end position="572"/>
    </location>
</feature>
<dbReference type="PANTHER" id="PTHR10133">
    <property type="entry name" value="DNA POLYMERASE I"/>
    <property type="match status" value="1"/>
</dbReference>
<dbReference type="EC" id="2.7.7.7" evidence="1"/>
<evidence type="ECO:0000259" key="5">
    <source>
        <dbReference type="SMART" id="SM00482"/>
    </source>
</evidence>
<keyword evidence="2" id="KW-0235">DNA replication</keyword>
<comment type="caution">
    <text evidence="6">The sequence shown here is derived from an EMBL/GenBank/DDBJ whole genome shotgun (WGS) entry which is preliminary data.</text>
</comment>
<protein>
    <recommendedName>
        <fullName evidence="1">DNA-directed DNA polymerase</fullName>
        <ecNumber evidence="1">2.7.7.7</ecNumber>
    </recommendedName>
</protein>
<dbReference type="GO" id="GO:0006302">
    <property type="term" value="P:double-strand break repair"/>
    <property type="evidence" value="ECO:0007669"/>
    <property type="project" value="TreeGrafter"/>
</dbReference>
<gene>
    <name evidence="6" type="ORF">FB384_004409</name>
</gene>
<keyword evidence="7" id="KW-1185">Reference proteome</keyword>
<dbReference type="EMBL" id="JACIBS010000004">
    <property type="protein sequence ID" value="MBB3665452.1"/>
    <property type="molecule type" value="Genomic_DNA"/>
</dbReference>
<name>A0A839XNN4_9PSEU</name>
<dbReference type="Proteomes" id="UP000564573">
    <property type="component" value="Unassembled WGS sequence"/>
</dbReference>
<dbReference type="CDD" id="cd06444">
    <property type="entry name" value="DNA_pol_A"/>
    <property type="match status" value="1"/>
</dbReference>
<keyword evidence="6" id="KW-0808">Transferase</keyword>
<evidence type="ECO:0000256" key="2">
    <source>
        <dbReference type="ARBA" id="ARBA00022705"/>
    </source>
</evidence>
<proteinExistence type="predicted"/>
<dbReference type="InterPro" id="IPR001098">
    <property type="entry name" value="DNA-dir_DNA_pol_A_palm_dom"/>
</dbReference>
<organism evidence="6 7">
    <name type="scientific">Prauserella sediminis</name>
    <dbReference type="NCBI Taxonomy" id="577680"/>
    <lineage>
        <taxon>Bacteria</taxon>
        <taxon>Bacillati</taxon>
        <taxon>Actinomycetota</taxon>
        <taxon>Actinomycetes</taxon>
        <taxon>Pseudonocardiales</taxon>
        <taxon>Pseudonocardiaceae</taxon>
        <taxon>Prauserella</taxon>
        <taxon>Prauserella salsuginis group</taxon>
    </lineage>
</organism>
<dbReference type="GO" id="GO:0006261">
    <property type="term" value="P:DNA-templated DNA replication"/>
    <property type="evidence" value="ECO:0007669"/>
    <property type="project" value="InterPro"/>
</dbReference>
<keyword evidence="6" id="KW-0548">Nucleotidyltransferase</keyword>